<accession>A0A182SMX3</accession>
<dbReference type="InterPro" id="IPR023415">
    <property type="entry name" value="LDLR_class-A_CS"/>
</dbReference>
<feature type="disulfide bond" evidence="14">
    <location>
        <begin position="154"/>
        <end position="172"/>
    </location>
</feature>
<dbReference type="PROSITE" id="PS50068">
    <property type="entry name" value="LDLRA_2"/>
    <property type="match status" value="6"/>
</dbReference>
<evidence type="ECO:0000256" key="12">
    <source>
        <dbReference type="ARBA" id="ARBA00023170"/>
    </source>
</evidence>
<dbReference type="GO" id="GO:0005041">
    <property type="term" value="F:low-density lipoprotein particle receptor activity"/>
    <property type="evidence" value="ECO:0007669"/>
    <property type="project" value="TreeGrafter"/>
</dbReference>
<dbReference type="GO" id="GO:0012505">
    <property type="term" value="C:endomembrane system"/>
    <property type="evidence" value="ECO:0007669"/>
    <property type="project" value="UniProtKB-SubCell"/>
</dbReference>
<evidence type="ECO:0000313" key="16">
    <source>
        <dbReference type="EnsemblMetazoa" id="AMAM009956-PA"/>
    </source>
</evidence>
<feature type="disulfide bond" evidence="14">
    <location>
        <begin position="147"/>
        <end position="159"/>
    </location>
</feature>
<dbReference type="InterPro" id="IPR036055">
    <property type="entry name" value="LDL_receptor-like_sf"/>
</dbReference>
<comment type="subcellular location">
    <subcellularLocation>
        <location evidence="2">Endomembrane system</location>
    </subcellularLocation>
    <subcellularLocation>
        <location evidence="1">Membrane</location>
        <topology evidence="1">Single-pass membrane protein</topology>
    </subcellularLocation>
</comment>
<feature type="disulfide bond" evidence="14">
    <location>
        <begin position="232"/>
        <end position="250"/>
    </location>
</feature>
<dbReference type="GO" id="GO:0006897">
    <property type="term" value="P:endocytosis"/>
    <property type="evidence" value="ECO:0007669"/>
    <property type="project" value="UniProtKB-KW"/>
</dbReference>
<proteinExistence type="predicted"/>
<feature type="disulfide bond" evidence="14">
    <location>
        <begin position="207"/>
        <end position="222"/>
    </location>
</feature>
<organism evidence="16 17">
    <name type="scientific">Anopheles maculatus</name>
    <dbReference type="NCBI Taxonomy" id="74869"/>
    <lineage>
        <taxon>Eukaryota</taxon>
        <taxon>Metazoa</taxon>
        <taxon>Ecdysozoa</taxon>
        <taxon>Arthropoda</taxon>
        <taxon>Hexapoda</taxon>
        <taxon>Insecta</taxon>
        <taxon>Pterygota</taxon>
        <taxon>Neoptera</taxon>
        <taxon>Endopterygota</taxon>
        <taxon>Diptera</taxon>
        <taxon>Nematocera</taxon>
        <taxon>Culicoidea</taxon>
        <taxon>Culicidae</taxon>
        <taxon>Anophelinae</taxon>
        <taxon>Anopheles</taxon>
        <taxon>Anopheles maculatus group</taxon>
    </lineage>
</organism>
<keyword evidence="5" id="KW-0812">Transmembrane</keyword>
<reference evidence="16" key="2">
    <citation type="submission" date="2020-05" db="UniProtKB">
        <authorList>
            <consortium name="EnsemblMetazoa"/>
        </authorList>
    </citation>
    <scope>IDENTIFICATION</scope>
    <source>
        <strain evidence="16">maculatus3</strain>
    </source>
</reference>
<dbReference type="InterPro" id="IPR051221">
    <property type="entry name" value="LDLR-related"/>
</dbReference>
<feature type="disulfide bond" evidence="14">
    <location>
        <begin position="188"/>
        <end position="200"/>
    </location>
</feature>
<dbReference type="InterPro" id="IPR000033">
    <property type="entry name" value="LDLR_classB_rpt"/>
</dbReference>
<feature type="disulfide bond" evidence="14">
    <location>
        <begin position="307"/>
        <end position="319"/>
    </location>
</feature>
<feature type="disulfide bond" evidence="14">
    <location>
        <begin position="285"/>
        <end position="300"/>
    </location>
</feature>
<feature type="disulfide bond" evidence="14">
    <location>
        <begin position="195"/>
        <end position="213"/>
    </location>
</feature>
<dbReference type="FunFam" id="4.10.400.10:FF:000034">
    <property type="entry name" value="Low-density lipoprotein receptor-related protein 2"/>
    <property type="match status" value="1"/>
</dbReference>
<evidence type="ECO:0000256" key="10">
    <source>
        <dbReference type="ARBA" id="ARBA00023136"/>
    </source>
</evidence>
<dbReference type="FunFam" id="4.10.400.10:FF:000119">
    <property type="entry name" value="Suppressor of tumorigenicity 14 protein homolog"/>
    <property type="match status" value="1"/>
</dbReference>
<comment type="caution">
    <text evidence="14">Lacks conserved residue(s) required for the propagation of feature annotation.</text>
</comment>
<dbReference type="EnsemblMetazoa" id="AMAM009956-RA">
    <property type="protein sequence ID" value="AMAM009956-PA"/>
    <property type="gene ID" value="AMAM009956"/>
</dbReference>
<dbReference type="PROSITE" id="PS51120">
    <property type="entry name" value="LDLRB"/>
    <property type="match status" value="1"/>
</dbReference>
<dbReference type="AlphaFoldDB" id="A0A182SMX3"/>
<keyword evidence="12" id="KW-0675">Receptor</keyword>
<evidence type="ECO:0000256" key="8">
    <source>
        <dbReference type="ARBA" id="ARBA00022837"/>
    </source>
</evidence>
<evidence type="ECO:0000256" key="2">
    <source>
        <dbReference type="ARBA" id="ARBA00004308"/>
    </source>
</evidence>
<protein>
    <recommendedName>
        <fullName evidence="18">EGF-like domain-containing protein</fullName>
    </recommendedName>
</protein>
<dbReference type="InterPro" id="IPR002172">
    <property type="entry name" value="LDrepeatLR_classA_rpt"/>
</dbReference>
<evidence type="ECO:0000256" key="9">
    <source>
        <dbReference type="ARBA" id="ARBA00022989"/>
    </source>
</evidence>
<keyword evidence="13" id="KW-0325">Glycoprotein</keyword>
<dbReference type="PRINTS" id="PR00261">
    <property type="entry name" value="LDLRECEPTOR"/>
</dbReference>
<dbReference type="CDD" id="cd00112">
    <property type="entry name" value="LDLa"/>
    <property type="match status" value="6"/>
</dbReference>
<keyword evidence="7" id="KW-0677">Repeat</keyword>
<dbReference type="Pfam" id="PF00057">
    <property type="entry name" value="Ldl_recept_a"/>
    <property type="match status" value="6"/>
</dbReference>
<dbReference type="Proteomes" id="UP000075901">
    <property type="component" value="Unassembled WGS sequence"/>
</dbReference>
<name>A0A182SMX3_9DIPT</name>
<keyword evidence="17" id="KW-1185">Reference proteome</keyword>
<dbReference type="PANTHER" id="PTHR22722:SF5">
    <property type="entry name" value="LOW-DENSITY LIPOPROTEIN RECEPTOR-RELATED PROTEIN 1B"/>
    <property type="match status" value="1"/>
</dbReference>
<dbReference type="GO" id="GO:0043235">
    <property type="term" value="C:receptor complex"/>
    <property type="evidence" value="ECO:0007669"/>
    <property type="project" value="TreeGrafter"/>
</dbReference>
<keyword evidence="9" id="KW-1133">Transmembrane helix</keyword>
<evidence type="ECO:0000256" key="14">
    <source>
        <dbReference type="PROSITE-ProRule" id="PRU00124"/>
    </source>
</evidence>
<dbReference type="PROSITE" id="PS01209">
    <property type="entry name" value="LDLRA_1"/>
    <property type="match status" value="3"/>
</dbReference>
<evidence type="ECO:0000256" key="5">
    <source>
        <dbReference type="ARBA" id="ARBA00022692"/>
    </source>
</evidence>
<evidence type="ECO:0000256" key="15">
    <source>
        <dbReference type="PROSITE-ProRule" id="PRU00461"/>
    </source>
</evidence>
<dbReference type="GO" id="GO:0005886">
    <property type="term" value="C:plasma membrane"/>
    <property type="evidence" value="ECO:0007669"/>
    <property type="project" value="TreeGrafter"/>
</dbReference>
<dbReference type="FunFam" id="2.120.10.30:FF:000241">
    <property type="entry name" value="Low-density lipoprotein receptor-related protein 6"/>
    <property type="match status" value="1"/>
</dbReference>
<evidence type="ECO:0000256" key="3">
    <source>
        <dbReference type="ARBA" id="ARBA00022536"/>
    </source>
</evidence>
<feature type="disulfide bond" evidence="14">
    <location>
        <begin position="244"/>
        <end position="259"/>
    </location>
</feature>
<dbReference type="FunFam" id="4.10.400.10:FF:000045">
    <property type="entry name" value="Low-density lipoprotein receptor-related protein 2"/>
    <property type="match status" value="1"/>
</dbReference>
<evidence type="ECO:0000256" key="7">
    <source>
        <dbReference type="ARBA" id="ARBA00022737"/>
    </source>
</evidence>
<dbReference type="Gene3D" id="4.10.400.10">
    <property type="entry name" value="Low-density Lipoprotein Receptor"/>
    <property type="match status" value="6"/>
</dbReference>
<keyword evidence="3" id="KW-0245">EGF-like domain</keyword>
<dbReference type="Gene3D" id="2.120.10.30">
    <property type="entry name" value="TolB, C-terminal domain"/>
    <property type="match status" value="1"/>
</dbReference>
<feature type="repeat" description="LDL-receptor class B" evidence="15">
    <location>
        <begin position="12"/>
        <end position="54"/>
    </location>
</feature>
<keyword evidence="4" id="KW-0254">Endocytosis</keyword>
<feature type="disulfide bond" evidence="14">
    <location>
        <begin position="314"/>
        <end position="332"/>
    </location>
</feature>
<sequence>MPNALTLDYQARKLYWADAFLDKVERTDYDGKHRVVLAHSTPKHPFALAVFGDLLFWTDLTVHAVVRANKYSGSDIVLLRRDIAQPMGIVAVQKTDKECAADPCQVMNGFCEDTCLTDASGKVECHCTQGVLASDGQRCIPKSVSNCSSSEFSCTNGNCIPFHLTCDSIKQCLDGSDELPTFCAHRPCPTGFFRCNNARCIPQNQQCNHIQNCGDGSDEIGCSCNNATHFRCANGQCIVKSMRCDYEPDCKDVSDEIGCPVMRSCMTGFIKCANTTACYMPTWRCDGENDCWDNSDEQDCPTAIPTCPEDKFLCANGRCIPQSWRCDDEDDCTDANGGGLSSDEVACVKHCKPNQFKCTNTSECISNSWQCDGHPDCADGSDEGEHCSRRDCPETEFQCPTSNRCIPQKW</sequence>
<keyword evidence="10" id="KW-0472">Membrane</keyword>
<keyword evidence="6" id="KW-0732">Signal</keyword>
<evidence type="ECO:0000256" key="1">
    <source>
        <dbReference type="ARBA" id="ARBA00004167"/>
    </source>
</evidence>
<dbReference type="PANTHER" id="PTHR22722">
    <property type="entry name" value="LOW-DENSITY LIPOPROTEIN RECEPTOR-RELATED PROTEIN 2-RELATED"/>
    <property type="match status" value="1"/>
</dbReference>
<keyword evidence="8" id="KW-0106">Calcium</keyword>
<dbReference type="VEuPathDB" id="VectorBase:AMAM009956"/>
<evidence type="ECO:0000313" key="17">
    <source>
        <dbReference type="Proteomes" id="UP000075901"/>
    </source>
</evidence>
<dbReference type="SUPFAM" id="SSF63825">
    <property type="entry name" value="YWTD domain"/>
    <property type="match status" value="1"/>
</dbReference>
<evidence type="ECO:0000256" key="13">
    <source>
        <dbReference type="ARBA" id="ARBA00023180"/>
    </source>
</evidence>
<evidence type="ECO:0000256" key="4">
    <source>
        <dbReference type="ARBA" id="ARBA00022583"/>
    </source>
</evidence>
<evidence type="ECO:0000256" key="6">
    <source>
        <dbReference type="ARBA" id="ARBA00022729"/>
    </source>
</evidence>
<dbReference type="SUPFAM" id="SSF57424">
    <property type="entry name" value="LDL receptor-like module"/>
    <property type="match status" value="6"/>
</dbReference>
<evidence type="ECO:0008006" key="18">
    <source>
        <dbReference type="Google" id="ProtNLM"/>
    </source>
</evidence>
<dbReference type="Pfam" id="PF00058">
    <property type="entry name" value="Ldl_recept_b"/>
    <property type="match status" value="1"/>
</dbReference>
<keyword evidence="11 14" id="KW-1015">Disulfide bond</keyword>
<evidence type="ECO:0000256" key="11">
    <source>
        <dbReference type="ARBA" id="ARBA00023157"/>
    </source>
</evidence>
<reference evidence="17" key="1">
    <citation type="submission" date="2013-09" db="EMBL/GenBank/DDBJ databases">
        <title>The Genome Sequence of Anopheles maculatus species B.</title>
        <authorList>
            <consortium name="The Broad Institute Genomics Platform"/>
            <person name="Neafsey D.E."/>
            <person name="Besansky N."/>
            <person name="Howell P."/>
            <person name="Walton C."/>
            <person name="Young S.K."/>
            <person name="Zeng Q."/>
            <person name="Gargeya S."/>
            <person name="Fitzgerald M."/>
            <person name="Haas B."/>
            <person name="Abouelleil A."/>
            <person name="Allen A.W."/>
            <person name="Alvarado L."/>
            <person name="Arachchi H.M."/>
            <person name="Berlin A.M."/>
            <person name="Chapman S.B."/>
            <person name="Gainer-Dewar J."/>
            <person name="Goldberg J."/>
            <person name="Griggs A."/>
            <person name="Gujja S."/>
            <person name="Hansen M."/>
            <person name="Howarth C."/>
            <person name="Imamovic A."/>
            <person name="Ireland A."/>
            <person name="Larimer J."/>
            <person name="McCowan C."/>
            <person name="Murphy C."/>
            <person name="Pearson M."/>
            <person name="Poon T.W."/>
            <person name="Priest M."/>
            <person name="Roberts A."/>
            <person name="Saif S."/>
            <person name="Shea T."/>
            <person name="Sisk P."/>
            <person name="Sykes S."/>
            <person name="Wortman J."/>
            <person name="Nusbaum C."/>
            <person name="Birren B."/>
        </authorList>
    </citation>
    <scope>NUCLEOTIDE SEQUENCE [LARGE SCALE GENOMIC DNA]</scope>
    <source>
        <strain evidence="17">maculatus3</strain>
    </source>
</reference>
<dbReference type="SMART" id="SM00135">
    <property type="entry name" value="LY"/>
    <property type="match status" value="2"/>
</dbReference>
<dbReference type="InterPro" id="IPR011042">
    <property type="entry name" value="6-blade_b-propeller_TolB-like"/>
</dbReference>
<dbReference type="SMART" id="SM00192">
    <property type="entry name" value="LDLa"/>
    <property type="match status" value="6"/>
</dbReference>